<dbReference type="Pfam" id="PF03729">
    <property type="entry name" value="DUF308"/>
    <property type="match status" value="1"/>
</dbReference>
<evidence type="ECO:0000256" key="1">
    <source>
        <dbReference type="SAM" id="Phobius"/>
    </source>
</evidence>
<sequence>MAWARGAISLIAGLVVIIVPTWSALALVVMTGVTLVLIGIIGLVQAFSLGKNLPPVGEQHTTIDG</sequence>
<keyword evidence="1" id="KW-0812">Transmembrane</keyword>
<dbReference type="Proteomes" id="UP001157125">
    <property type="component" value="Unassembled WGS sequence"/>
</dbReference>
<dbReference type="EMBL" id="BSUN01000001">
    <property type="protein sequence ID" value="GMA35075.1"/>
    <property type="molecule type" value="Genomic_DNA"/>
</dbReference>
<dbReference type="InterPro" id="IPR005325">
    <property type="entry name" value="DUF308_memb"/>
</dbReference>
<comment type="caution">
    <text evidence="2">The sequence shown here is derived from an EMBL/GenBank/DDBJ whole genome shotgun (WGS) entry which is preliminary data.</text>
</comment>
<evidence type="ECO:0000313" key="2">
    <source>
        <dbReference type="EMBL" id="GMA35075.1"/>
    </source>
</evidence>
<keyword evidence="3" id="KW-1185">Reference proteome</keyword>
<evidence type="ECO:0008006" key="4">
    <source>
        <dbReference type="Google" id="ProtNLM"/>
    </source>
</evidence>
<keyword evidence="1" id="KW-1133">Transmembrane helix</keyword>
<accession>A0ABQ6IBF8</accession>
<protein>
    <recommendedName>
        <fullName evidence="4">DUF2892 domain-containing protein</fullName>
    </recommendedName>
</protein>
<keyword evidence="1" id="KW-0472">Membrane</keyword>
<proteinExistence type="predicted"/>
<gene>
    <name evidence="2" type="ORF">GCM10025876_12790</name>
</gene>
<organism evidence="2 3">
    <name type="scientific">Demequina litorisediminis</name>
    <dbReference type="NCBI Taxonomy" id="1849022"/>
    <lineage>
        <taxon>Bacteria</taxon>
        <taxon>Bacillati</taxon>
        <taxon>Actinomycetota</taxon>
        <taxon>Actinomycetes</taxon>
        <taxon>Micrococcales</taxon>
        <taxon>Demequinaceae</taxon>
        <taxon>Demequina</taxon>
    </lineage>
</organism>
<name>A0ABQ6IBF8_9MICO</name>
<evidence type="ECO:0000313" key="3">
    <source>
        <dbReference type="Proteomes" id="UP001157125"/>
    </source>
</evidence>
<reference evidence="3" key="1">
    <citation type="journal article" date="2019" name="Int. J. Syst. Evol. Microbiol.">
        <title>The Global Catalogue of Microorganisms (GCM) 10K type strain sequencing project: providing services to taxonomists for standard genome sequencing and annotation.</title>
        <authorList>
            <consortium name="The Broad Institute Genomics Platform"/>
            <consortium name="The Broad Institute Genome Sequencing Center for Infectious Disease"/>
            <person name="Wu L."/>
            <person name="Ma J."/>
        </authorList>
    </citation>
    <scope>NUCLEOTIDE SEQUENCE [LARGE SCALE GENOMIC DNA]</scope>
    <source>
        <strain evidence="3">NBRC 112299</strain>
    </source>
</reference>
<feature type="transmembrane region" description="Helical" evidence="1">
    <location>
        <begin position="12"/>
        <end position="44"/>
    </location>
</feature>